<comment type="similarity">
    <text evidence="1">Belongs to the UPF0301 (AlgH) family.</text>
</comment>
<protein>
    <submittedName>
        <fullName evidence="2">Uncharacterized protein</fullName>
    </submittedName>
</protein>
<dbReference type="Pfam" id="PF02622">
    <property type="entry name" value="DUF179"/>
    <property type="match status" value="1"/>
</dbReference>
<accession>W6JSS1</accession>
<dbReference type="RefSeq" id="WP_157044068.1">
    <property type="nucleotide sequence ID" value="NZ_HG764815.1"/>
</dbReference>
<gene>
    <name evidence="2" type="ORF">BN11_1370012</name>
</gene>
<organism evidence="2 3">
    <name type="scientific">Nostocoides australiense Ben110</name>
    <dbReference type="NCBI Taxonomy" id="1193182"/>
    <lineage>
        <taxon>Bacteria</taxon>
        <taxon>Bacillati</taxon>
        <taxon>Actinomycetota</taxon>
        <taxon>Actinomycetes</taxon>
        <taxon>Micrococcales</taxon>
        <taxon>Intrasporangiaceae</taxon>
        <taxon>Nostocoides</taxon>
    </lineage>
</organism>
<name>W6JSS1_9MICO</name>
<sequence>MTIPEDLTGRLLVATPEIEDGIFCRSVVLVLHHGTDGAQGVVLNKPLEAEVEAILPGWGAVATLPAMVFQGGPVQMDSALGLVSLGDLPPADSRLRRLFGSIGLVDLDSDPQVISGQVCAVRIFAGYAGWSANQLEGEIVAGSWYVVEREPADAFAAGTDLWRAVLARQPGPLAFVAAYPADPGLN</sequence>
<evidence type="ECO:0000256" key="1">
    <source>
        <dbReference type="ARBA" id="ARBA00009600"/>
    </source>
</evidence>
<evidence type="ECO:0000313" key="2">
    <source>
        <dbReference type="EMBL" id="CCH72138.1"/>
    </source>
</evidence>
<reference evidence="2 3" key="1">
    <citation type="journal article" date="2013" name="ISME J.">
        <title>A metabolic model for members of the genus Tetrasphaera involved in enhanced biological phosphorus removal.</title>
        <authorList>
            <person name="Kristiansen R."/>
            <person name="Nguyen H.T.T."/>
            <person name="Saunders A.M."/>
            <person name="Nielsen J.L."/>
            <person name="Wimmer R."/>
            <person name="Le V.Q."/>
            <person name="McIlroy S.J."/>
            <person name="Petrovski S."/>
            <person name="Seviour R.J."/>
            <person name="Calteau A."/>
            <person name="Nielsen K.L."/>
            <person name="Nielsen P.H."/>
        </authorList>
    </citation>
    <scope>NUCLEOTIDE SEQUENCE [LARGE SCALE GENOMIC DNA]</scope>
    <source>
        <strain evidence="2 3">Ben110</strain>
    </source>
</reference>
<comment type="caution">
    <text evidence="2">The sequence shown here is derived from an EMBL/GenBank/DDBJ whole genome shotgun (WGS) entry which is preliminary data.</text>
</comment>
<proteinExistence type="inferred from homology"/>
<dbReference type="Proteomes" id="UP000035763">
    <property type="component" value="Unassembled WGS sequence"/>
</dbReference>
<dbReference type="InterPro" id="IPR003774">
    <property type="entry name" value="AlgH-like"/>
</dbReference>
<dbReference type="Gene3D" id="3.40.1740.10">
    <property type="entry name" value="VC0467-like"/>
    <property type="match status" value="1"/>
</dbReference>
<dbReference type="PANTHER" id="PTHR30327:SF1">
    <property type="entry name" value="UPF0301 PROTEIN YQGE"/>
    <property type="match status" value="1"/>
</dbReference>
<dbReference type="PANTHER" id="PTHR30327">
    <property type="entry name" value="UNCHARACTERIZED PROTEIN YQGE"/>
    <property type="match status" value="1"/>
</dbReference>
<dbReference type="GO" id="GO:0005829">
    <property type="term" value="C:cytosol"/>
    <property type="evidence" value="ECO:0007669"/>
    <property type="project" value="TreeGrafter"/>
</dbReference>
<dbReference type="OrthoDB" id="9807486at2"/>
<dbReference type="AlphaFoldDB" id="W6JSS1"/>
<keyword evidence="3" id="KW-1185">Reference proteome</keyword>
<dbReference type="STRING" id="1193182.BN11_1370012"/>
<dbReference type="EMBL" id="CAJA01000043">
    <property type="protein sequence ID" value="CCH72138.1"/>
    <property type="molecule type" value="Genomic_DNA"/>
</dbReference>
<evidence type="ECO:0000313" key="3">
    <source>
        <dbReference type="Proteomes" id="UP000035763"/>
    </source>
</evidence>
<dbReference type="SUPFAM" id="SSF143456">
    <property type="entry name" value="VC0467-like"/>
    <property type="match status" value="1"/>
</dbReference>